<proteinExistence type="predicted"/>
<feature type="chain" id="PRO_5024305315" description="Lipoprotein" evidence="1">
    <location>
        <begin position="19"/>
        <end position="141"/>
    </location>
</feature>
<keyword evidence="1" id="KW-0732">Signal</keyword>
<feature type="signal peptide" evidence="1">
    <location>
        <begin position="1"/>
        <end position="18"/>
    </location>
</feature>
<gene>
    <name evidence="2" type="ORF">AW0309160_03825</name>
</gene>
<dbReference type="EMBL" id="LR721751">
    <property type="protein sequence ID" value="VVV06335.1"/>
    <property type="molecule type" value="Genomic_DNA"/>
</dbReference>
<evidence type="ECO:0000313" key="2">
    <source>
        <dbReference type="EMBL" id="VVV06335.1"/>
    </source>
</evidence>
<evidence type="ECO:0000256" key="1">
    <source>
        <dbReference type="SAM" id="SignalP"/>
    </source>
</evidence>
<dbReference type="AlphaFoldDB" id="A0A5Q4Z4Y0"/>
<accession>A0A5Q4Z4Y0</accession>
<evidence type="ECO:0008006" key="3">
    <source>
        <dbReference type="Google" id="ProtNLM"/>
    </source>
</evidence>
<reference evidence="2" key="1">
    <citation type="submission" date="2019-09" db="EMBL/GenBank/DDBJ databases">
        <authorList>
            <person name="Hjerde E."/>
        </authorList>
    </citation>
    <scope>NUCLEOTIDE SEQUENCE</scope>
    <source>
        <strain evidence="2">06/09/160</strain>
    </source>
</reference>
<organism evidence="2">
    <name type="scientific">Aliivibrio wodanis</name>
    <dbReference type="NCBI Taxonomy" id="80852"/>
    <lineage>
        <taxon>Bacteria</taxon>
        <taxon>Pseudomonadati</taxon>
        <taxon>Pseudomonadota</taxon>
        <taxon>Gammaproteobacteria</taxon>
        <taxon>Vibrionales</taxon>
        <taxon>Vibrionaceae</taxon>
        <taxon>Aliivibrio</taxon>
    </lineage>
</organism>
<name>A0A5Q4Z4Y0_9GAMM</name>
<protein>
    <recommendedName>
        <fullName evidence="3">Lipoprotein</fullName>
    </recommendedName>
</protein>
<sequence>MRYFLILFLIMMNSQVMASSLDYSIKNGQFSTSSGLIPKGCIAQLSTELNGDDVVASVFITRTSLRGCQDSNIPYWLDEASLTYTINQSLGNNQYQVSVCQNVEGSMRRFCDAILVKFVVKEYHGKDSIKPVLTLEKFGTW</sequence>